<sequence>MYSSRTNHAKAGEPVTSRPGKAILRGRLCHATILGLTVPSHSYKMRDATVLRTSFNSGPFICQPKVIRPGKSLREFGADSLVNVWAQNPVPPSSSNQPIVKERETPEPTSGNQASAGNGASVEKDLIKQLAELKDKDESFSDYYKRWRTKLFMLQTRPKDQELIRIFSRSLLPYFNERMLAQTLTDFSLVQRAGLNIEELYNEEKKKSRGFDSGKITKPSERNKPSTWNNPLPQYQYDYPPHESPTGGSINAIGSNLPEELILAEA</sequence>
<feature type="compositionally biased region" description="Polar residues" evidence="1">
    <location>
        <begin position="107"/>
        <end position="118"/>
    </location>
</feature>
<evidence type="ECO:0000256" key="1">
    <source>
        <dbReference type="SAM" id="MobiDB-lite"/>
    </source>
</evidence>
<organism evidence="2 3">
    <name type="scientific">Jatropha curcas</name>
    <name type="common">Barbados nut</name>
    <dbReference type="NCBI Taxonomy" id="180498"/>
    <lineage>
        <taxon>Eukaryota</taxon>
        <taxon>Viridiplantae</taxon>
        <taxon>Streptophyta</taxon>
        <taxon>Embryophyta</taxon>
        <taxon>Tracheophyta</taxon>
        <taxon>Spermatophyta</taxon>
        <taxon>Magnoliopsida</taxon>
        <taxon>eudicotyledons</taxon>
        <taxon>Gunneridae</taxon>
        <taxon>Pentapetalae</taxon>
        <taxon>rosids</taxon>
        <taxon>fabids</taxon>
        <taxon>Malpighiales</taxon>
        <taxon>Euphorbiaceae</taxon>
        <taxon>Crotonoideae</taxon>
        <taxon>Jatropheae</taxon>
        <taxon>Jatropha</taxon>
    </lineage>
</organism>
<reference evidence="2 3" key="1">
    <citation type="journal article" date="2014" name="PLoS ONE">
        <title>Global Analysis of Gene Expression Profiles in Physic Nut (Jatropha curcas L.) Seedlings Exposed to Salt Stress.</title>
        <authorList>
            <person name="Zhang L."/>
            <person name="Zhang C."/>
            <person name="Wu P."/>
            <person name="Chen Y."/>
            <person name="Li M."/>
            <person name="Jiang H."/>
            <person name="Wu G."/>
        </authorList>
    </citation>
    <scope>NUCLEOTIDE SEQUENCE [LARGE SCALE GENOMIC DNA]</scope>
    <source>
        <strain evidence="3">cv. GZQX0401</strain>
        <tissue evidence="2">Young leaves</tissue>
    </source>
</reference>
<name>A0A067K1Q2_JATCU</name>
<dbReference type="Proteomes" id="UP000027138">
    <property type="component" value="Unassembled WGS sequence"/>
</dbReference>
<evidence type="ECO:0000313" key="2">
    <source>
        <dbReference type="EMBL" id="KDP28988.1"/>
    </source>
</evidence>
<evidence type="ECO:0000313" key="3">
    <source>
        <dbReference type="Proteomes" id="UP000027138"/>
    </source>
</evidence>
<dbReference type="OrthoDB" id="1750196at2759"/>
<feature type="region of interest" description="Disordered" evidence="1">
    <location>
        <begin position="87"/>
        <end position="121"/>
    </location>
</feature>
<accession>A0A067K1Q2</accession>
<keyword evidence="3" id="KW-1185">Reference proteome</keyword>
<feature type="region of interest" description="Disordered" evidence="1">
    <location>
        <begin position="208"/>
        <end position="253"/>
    </location>
</feature>
<gene>
    <name evidence="2" type="ORF">JCGZ_19538</name>
</gene>
<proteinExistence type="predicted"/>
<dbReference type="EMBL" id="KK914771">
    <property type="protein sequence ID" value="KDP28988.1"/>
    <property type="molecule type" value="Genomic_DNA"/>
</dbReference>
<dbReference type="AlphaFoldDB" id="A0A067K1Q2"/>
<protein>
    <recommendedName>
        <fullName evidence="4">Retrotransposon gag domain-containing protein</fullName>
    </recommendedName>
</protein>
<evidence type="ECO:0008006" key="4">
    <source>
        <dbReference type="Google" id="ProtNLM"/>
    </source>
</evidence>